<dbReference type="EMBL" id="BAAAQR010000003">
    <property type="protein sequence ID" value="GAA2141902.1"/>
    <property type="molecule type" value="Genomic_DNA"/>
</dbReference>
<evidence type="ECO:0000256" key="5">
    <source>
        <dbReference type="ARBA" id="ARBA00022777"/>
    </source>
</evidence>
<accession>A0ABN2ZGI6</accession>
<dbReference type="Gene3D" id="1.10.510.10">
    <property type="entry name" value="Transferase(Phosphotransferase) domain 1"/>
    <property type="match status" value="1"/>
</dbReference>
<dbReference type="Pfam" id="PF00069">
    <property type="entry name" value="Pkinase"/>
    <property type="match status" value="1"/>
</dbReference>
<evidence type="ECO:0000259" key="10">
    <source>
        <dbReference type="PROSITE" id="PS50011"/>
    </source>
</evidence>
<feature type="compositionally biased region" description="Low complexity" evidence="8">
    <location>
        <begin position="350"/>
        <end position="388"/>
    </location>
</feature>
<evidence type="ECO:0000256" key="4">
    <source>
        <dbReference type="ARBA" id="ARBA00022741"/>
    </source>
</evidence>
<keyword evidence="2" id="KW-0723">Serine/threonine-protein kinase</keyword>
<gene>
    <name evidence="11" type="ORF">GCM10009844_12600</name>
</gene>
<feature type="region of interest" description="Disordered" evidence="8">
    <location>
        <begin position="295"/>
        <end position="316"/>
    </location>
</feature>
<dbReference type="PROSITE" id="PS50011">
    <property type="entry name" value="PROTEIN_KINASE_DOM"/>
    <property type="match status" value="1"/>
</dbReference>
<keyword evidence="12" id="KW-1185">Reference proteome</keyword>
<dbReference type="RefSeq" id="WP_344149218.1">
    <property type="nucleotide sequence ID" value="NZ_BAAAQR010000003.1"/>
</dbReference>
<evidence type="ECO:0000256" key="9">
    <source>
        <dbReference type="SAM" id="Phobius"/>
    </source>
</evidence>
<dbReference type="InterPro" id="IPR000719">
    <property type="entry name" value="Prot_kinase_dom"/>
</dbReference>
<reference evidence="11 12" key="1">
    <citation type="journal article" date="2019" name="Int. J. Syst. Evol. Microbiol.">
        <title>The Global Catalogue of Microorganisms (GCM) 10K type strain sequencing project: providing services to taxonomists for standard genome sequencing and annotation.</title>
        <authorList>
            <consortium name="The Broad Institute Genomics Platform"/>
            <consortium name="The Broad Institute Genome Sequencing Center for Infectious Disease"/>
            <person name="Wu L."/>
            <person name="Ma J."/>
        </authorList>
    </citation>
    <scope>NUCLEOTIDE SEQUENCE [LARGE SCALE GENOMIC DNA]</scope>
    <source>
        <strain evidence="11 12">JCM 16022</strain>
    </source>
</reference>
<keyword evidence="9" id="KW-1133">Transmembrane helix</keyword>
<dbReference type="EC" id="2.7.11.1" evidence="1"/>
<dbReference type="Proteomes" id="UP001501771">
    <property type="component" value="Unassembled WGS sequence"/>
</dbReference>
<evidence type="ECO:0000256" key="7">
    <source>
        <dbReference type="PROSITE-ProRule" id="PRU10141"/>
    </source>
</evidence>
<feature type="compositionally biased region" description="Low complexity" evidence="8">
    <location>
        <begin position="295"/>
        <end position="306"/>
    </location>
</feature>
<feature type="region of interest" description="Disordered" evidence="8">
    <location>
        <begin position="345"/>
        <end position="396"/>
    </location>
</feature>
<dbReference type="SUPFAM" id="SSF56112">
    <property type="entry name" value="Protein kinase-like (PK-like)"/>
    <property type="match status" value="1"/>
</dbReference>
<keyword evidence="4 7" id="KW-0547">Nucleotide-binding</keyword>
<feature type="binding site" evidence="7">
    <location>
        <position position="39"/>
    </location>
    <ligand>
        <name>ATP</name>
        <dbReference type="ChEBI" id="CHEBI:30616"/>
    </ligand>
</feature>
<dbReference type="PANTHER" id="PTHR43289">
    <property type="entry name" value="MITOGEN-ACTIVATED PROTEIN KINASE KINASE KINASE 20-RELATED"/>
    <property type="match status" value="1"/>
</dbReference>
<keyword evidence="9" id="KW-0472">Membrane</keyword>
<feature type="transmembrane region" description="Helical" evidence="9">
    <location>
        <begin position="321"/>
        <end position="341"/>
    </location>
</feature>
<dbReference type="Gene3D" id="3.30.200.20">
    <property type="entry name" value="Phosphorylase Kinase, domain 1"/>
    <property type="match status" value="1"/>
</dbReference>
<name>A0ABN2ZGI6_9ACTN</name>
<evidence type="ECO:0000313" key="12">
    <source>
        <dbReference type="Proteomes" id="UP001501771"/>
    </source>
</evidence>
<dbReference type="CDD" id="cd14014">
    <property type="entry name" value="STKc_PknB_like"/>
    <property type="match status" value="1"/>
</dbReference>
<evidence type="ECO:0000256" key="6">
    <source>
        <dbReference type="ARBA" id="ARBA00022840"/>
    </source>
</evidence>
<evidence type="ECO:0000256" key="2">
    <source>
        <dbReference type="ARBA" id="ARBA00022527"/>
    </source>
</evidence>
<evidence type="ECO:0000313" key="11">
    <source>
        <dbReference type="EMBL" id="GAA2141902.1"/>
    </source>
</evidence>
<protein>
    <recommendedName>
        <fullName evidence="1">non-specific serine/threonine protein kinase</fullName>
        <ecNumber evidence="1">2.7.11.1</ecNumber>
    </recommendedName>
</protein>
<keyword evidence="9" id="KW-0812">Transmembrane</keyword>
<feature type="region of interest" description="Disordered" evidence="8">
    <location>
        <begin position="271"/>
        <end position="290"/>
    </location>
</feature>
<evidence type="ECO:0000256" key="1">
    <source>
        <dbReference type="ARBA" id="ARBA00012513"/>
    </source>
</evidence>
<keyword evidence="3" id="KW-0808">Transferase</keyword>
<proteinExistence type="predicted"/>
<dbReference type="SMART" id="SM00220">
    <property type="entry name" value="S_TKc"/>
    <property type="match status" value="1"/>
</dbReference>
<keyword evidence="6 7" id="KW-0067">ATP-binding</keyword>
<organism evidence="11 12">
    <name type="scientific">Nocardioides koreensis</name>
    <dbReference type="NCBI Taxonomy" id="433651"/>
    <lineage>
        <taxon>Bacteria</taxon>
        <taxon>Bacillati</taxon>
        <taxon>Actinomycetota</taxon>
        <taxon>Actinomycetes</taxon>
        <taxon>Propionibacteriales</taxon>
        <taxon>Nocardioidaceae</taxon>
        <taxon>Nocardioides</taxon>
    </lineage>
</organism>
<dbReference type="PANTHER" id="PTHR43289:SF6">
    <property type="entry name" value="SERINE_THREONINE-PROTEIN KINASE NEKL-3"/>
    <property type="match status" value="1"/>
</dbReference>
<dbReference type="PROSITE" id="PS00107">
    <property type="entry name" value="PROTEIN_KINASE_ATP"/>
    <property type="match status" value="1"/>
</dbReference>
<dbReference type="InterPro" id="IPR017441">
    <property type="entry name" value="Protein_kinase_ATP_BS"/>
</dbReference>
<sequence>MPPETIAGRYHVEREVGRGGMGSVWLCRDELLGRAVAVKQVGRLPGESTTDLARAMREARSSAALNHRNVVAVYDAIEEGDHIWLVMEYVPGRTLSQIVAADGPLPPERAAWIGAQVADGLAAAHARGTVHRDVKPGNILVTDEDLAKISDFGIARTHGDATLTQSGMVTGTPAYFSPEQARGEEASPASDVWALGATLYAAVEGHGPYPEQPNALALLSRIAAEPPTAPERAGVLAEPIGRMLDPDPRSRWAMADASHALHRIHDRNAEAGTREELPVASGPATTALPVTAVAPEEPAGATTTAERPVAEPTGRRGRRRALLAALGVLVLVAAIGLLWWASTTDDPSTSAGPSAERSSRSPSGSPSASRTPSQTPTTQSPSPSETTSNAGQTSGSTQKFVTGYYGVLPDDTRSGWAMLSSGFQKEIGSYGKYRGFWNSIDSVEVTGTSQAGPNAVDAFLTYTRQDGSTASEVRRLFLEQSGDGYLITGDQLER</sequence>
<evidence type="ECO:0000256" key="3">
    <source>
        <dbReference type="ARBA" id="ARBA00022679"/>
    </source>
</evidence>
<keyword evidence="5 11" id="KW-0418">Kinase</keyword>
<dbReference type="GO" id="GO:0016301">
    <property type="term" value="F:kinase activity"/>
    <property type="evidence" value="ECO:0007669"/>
    <property type="project" value="UniProtKB-KW"/>
</dbReference>
<feature type="domain" description="Protein kinase" evidence="10">
    <location>
        <begin position="10"/>
        <end position="262"/>
    </location>
</feature>
<evidence type="ECO:0000256" key="8">
    <source>
        <dbReference type="SAM" id="MobiDB-lite"/>
    </source>
</evidence>
<dbReference type="InterPro" id="IPR011009">
    <property type="entry name" value="Kinase-like_dom_sf"/>
</dbReference>
<comment type="caution">
    <text evidence="11">The sequence shown here is derived from an EMBL/GenBank/DDBJ whole genome shotgun (WGS) entry which is preliminary data.</text>
</comment>